<reference evidence="2 3" key="1">
    <citation type="submission" date="2019-12" db="EMBL/GenBank/DDBJ databases">
        <authorList>
            <person name="Alioto T."/>
            <person name="Alioto T."/>
            <person name="Gomez Garrido J."/>
        </authorList>
    </citation>
    <scope>NUCLEOTIDE SEQUENCE [LARGE SCALE GENOMIC DNA]</scope>
</reference>
<keyword evidence="1" id="KW-0812">Transmembrane</keyword>
<sequence>MLLAYVYLVITMFILPMPYLGVIQELLYMNGAILSLQQLGVWKRRSHSVKTATGLHMLPLLQPQAINNSQSIVILDALLQPSFQVFGSSFHRVIQAAILK</sequence>
<comment type="caution">
    <text evidence="2">The sequence shown here is derived from an EMBL/GenBank/DDBJ whole genome shotgun (WGS) entry which is preliminary data.</text>
</comment>
<evidence type="ECO:0000313" key="2">
    <source>
        <dbReference type="EMBL" id="CAA3003629.1"/>
    </source>
</evidence>
<dbReference type="EMBL" id="CACTIH010005994">
    <property type="protein sequence ID" value="CAA3003629.1"/>
    <property type="molecule type" value="Genomic_DNA"/>
</dbReference>
<feature type="transmembrane region" description="Helical" evidence="1">
    <location>
        <begin position="6"/>
        <end position="28"/>
    </location>
</feature>
<accession>A0A8S0TEY9</accession>
<dbReference type="Gramene" id="OE9A024585T1">
    <property type="protein sequence ID" value="OE9A024585C1"/>
    <property type="gene ID" value="OE9A024585"/>
</dbReference>
<evidence type="ECO:0000313" key="3">
    <source>
        <dbReference type="Proteomes" id="UP000594638"/>
    </source>
</evidence>
<gene>
    <name evidence="2" type="ORF">OLEA9_A024585</name>
</gene>
<keyword evidence="1" id="KW-1133">Transmembrane helix</keyword>
<keyword evidence="3" id="KW-1185">Reference proteome</keyword>
<protein>
    <submittedName>
        <fullName evidence="2">Zinc finger protein CONSTANS-LIKE 10</fullName>
    </submittedName>
</protein>
<dbReference type="Proteomes" id="UP000594638">
    <property type="component" value="Unassembled WGS sequence"/>
</dbReference>
<proteinExistence type="predicted"/>
<organism evidence="2 3">
    <name type="scientific">Olea europaea subsp. europaea</name>
    <dbReference type="NCBI Taxonomy" id="158383"/>
    <lineage>
        <taxon>Eukaryota</taxon>
        <taxon>Viridiplantae</taxon>
        <taxon>Streptophyta</taxon>
        <taxon>Embryophyta</taxon>
        <taxon>Tracheophyta</taxon>
        <taxon>Spermatophyta</taxon>
        <taxon>Magnoliopsida</taxon>
        <taxon>eudicotyledons</taxon>
        <taxon>Gunneridae</taxon>
        <taxon>Pentapetalae</taxon>
        <taxon>asterids</taxon>
        <taxon>lamiids</taxon>
        <taxon>Lamiales</taxon>
        <taxon>Oleaceae</taxon>
        <taxon>Oleeae</taxon>
        <taxon>Olea</taxon>
    </lineage>
</organism>
<keyword evidence="1" id="KW-0472">Membrane</keyword>
<dbReference type="OrthoDB" id="10517520at2759"/>
<name>A0A8S0TEY9_OLEEU</name>
<evidence type="ECO:0000256" key="1">
    <source>
        <dbReference type="SAM" id="Phobius"/>
    </source>
</evidence>
<dbReference type="AlphaFoldDB" id="A0A8S0TEY9"/>